<protein>
    <recommendedName>
        <fullName evidence="6">DUF4017 domain-containing protein</fullName>
    </recommendedName>
</protein>
<keyword evidence="4" id="KW-1185">Reference proteome</keyword>
<dbReference type="EMBL" id="JALP01000061">
    <property type="protein sequence ID" value="THG91611.1"/>
    <property type="molecule type" value="Genomic_DNA"/>
</dbReference>
<evidence type="ECO:0000313" key="3">
    <source>
        <dbReference type="EMBL" id="THG91611.1"/>
    </source>
</evidence>
<dbReference type="Proteomes" id="UP000002754">
    <property type="component" value="Unassembled WGS sequence"/>
</dbReference>
<dbReference type="InterPro" id="IPR025090">
    <property type="entry name" value="DUF4017"/>
</dbReference>
<reference evidence="2 4" key="1">
    <citation type="journal article" date="2014" name="Genome Announc.">
        <title>Draft Genome Sequence of Bacillus alcalophilus AV1934, a Classic Alkaliphile Isolated from Human Feces in 1934.</title>
        <authorList>
            <person name="Attie O."/>
            <person name="Jayaprakash A."/>
            <person name="Shah H."/>
            <person name="Paulsen I.T."/>
            <person name="Morino M."/>
            <person name="Takahashi Y."/>
            <person name="Narumi I."/>
            <person name="Sachidanandam R."/>
            <person name="Satoh K."/>
            <person name="Ito M."/>
            <person name="Krulwich T.A."/>
        </authorList>
    </citation>
    <scope>NUCLEOTIDE SEQUENCE [LARGE SCALE GENOMIC DNA]</scope>
    <source>
        <strain evidence="2 4">AV1934</strain>
    </source>
</reference>
<feature type="transmembrane region" description="Helical" evidence="1">
    <location>
        <begin position="30"/>
        <end position="56"/>
    </location>
</feature>
<keyword evidence="1" id="KW-0812">Transmembrane</keyword>
<evidence type="ECO:0008006" key="6">
    <source>
        <dbReference type="Google" id="ProtNLM"/>
    </source>
</evidence>
<evidence type="ECO:0000256" key="1">
    <source>
        <dbReference type="SAM" id="Phobius"/>
    </source>
</evidence>
<reference evidence="3 5" key="2">
    <citation type="submission" date="2014-01" db="EMBL/GenBank/DDBJ databases">
        <title>Draft genome sequencing of Bacillus alcalophilus CGMCC 1.3604.</title>
        <authorList>
            <person name="Yang J."/>
            <person name="Diao L."/>
            <person name="Yang S."/>
        </authorList>
    </citation>
    <scope>NUCLEOTIDE SEQUENCE [LARGE SCALE GENOMIC DNA]</scope>
    <source>
        <strain evidence="3 5">CGMCC 1.3604</strain>
    </source>
</reference>
<dbReference type="EMBL" id="ALPT02000011">
    <property type="protein sequence ID" value="KGA98358.1"/>
    <property type="molecule type" value="Genomic_DNA"/>
</dbReference>
<comment type="caution">
    <text evidence="2">The sequence shown here is derived from an EMBL/GenBank/DDBJ whole genome shotgun (WGS) entry which is preliminary data.</text>
</comment>
<evidence type="ECO:0000313" key="2">
    <source>
        <dbReference type="EMBL" id="KGA98358.1"/>
    </source>
</evidence>
<sequence>MKNLLPALFMYVVVCIIAVLLPAPEGYNTFFWKLIVGQVYAIPAFIIVTIITVFVIKSNKAVTDEEDE</sequence>
<dbReference type="AlphaFoldDB" id="A0A094WQQ2"/>
<dbReference type="OrthoDB" id="2900729at2"/>
<dbReference type="Pfam" id="PF13209">
    <property type="entry name" value="DUF4017"/>
    <property type="match status" value="1"/>
</dbReference>
<dbReference type="eggNOG" id="ENOG5032JCZ">
    <property type="taxonomic scope" value="Bacteria"/>
</dbReference>
<evidence type="ECO:0000313" key="4">
    <source>
        <dbReference type="Proteomes" id="UP000002754"/>
    </source>
</evidence>
<dbReference type="Proteomes" id="UP000297014">
    <property type="component" value="Unassembled WGS sequence"/>
</dbReference>
<organism evidence="2 4">
    <name type="scientific">Alkalihalobacillus alcalophilus ATCC 27647 = CGMCC 1.3604</name>
    <dbReference type="NCBI Taxonomy" id="1218173"/>
    <lineage>
        <taxon>Bacteria</taxon>
        <taxon>Bacillati</taxon>
        <taxon>Bacillota</taxon>
        <taxon>Bacilli</taxon>
        <taxon>Bacillales</taxon>
        <taxon>Bacillaceae</taxon>
        <taxon>Alkalihalobacillus</taxon>
    </lineage>
</organism>
<feature type="transmembrane region" description="Helical" evidence="1">
    <location>
        <begin position="7"/>
        <end position="24"/>
    </location>
</feature>
<name>A0A094WQQ2_ALKAL</name>
<keyword evidence="1" id="KW-1133">Transmembrane helix</keyword>
<proteinExistence type="predicted"/>
<evidence type="ECO:0000313" key="5">
    <source>
        <dbReference type="Proteomes" id="UP000297014"/>
    </source>
</evidence>
<accession>A0A094WQQ2</accession>
<keyword evidence="1" id="KW-0472">Membrane</keyword>
<dbReference type="RefSeq" id="WP_003323962.1">
    <property type="nucleotide sequence ID" value="NZ_ALPT02000011.1"/>
</dbReference>
<gene>
    <name evidence="3" type="ORF">AJ85_04170</name>
    <name evidence="2" type="ORF">BALCAV_0204555</name>
</gene>